<dbReference type="RefSeq" id="WP_012178218.1">
    <property type="nucleotide sequence ID" value="NC_009952.1"/>
</dbReference>
<feature type="transmembrane region" description="Helical" evidence="1">
    <location>
        <begin position="57"/>
        <end position="90"/>
    </location>
</feature>
<accession>A8LK89</accession>
<keyword evidence="3" id="KW-1185">Reference proteome</keyword>
<dbReference type="Pfam" id="PF04367">
    <property type="entry name" value="DUF502"/>
    <property type="match status" value="1"/>
</dbReference>
<evidence type="ECO:0000256" key="1">
    <source>
        <dbReference type="SAM" id="Phobius"/>
    </source>
</evidence>
<gene>
    <name evidence="2" type="ordered locus">Dshi_1546</name>
</gene>
<sequence length="270" mass="29638">MRSGRLSGPAAVCLRLCAAAHLPRYKATAARDQPALKLDPDLPPPAKRGLFARVRANFLTGLIVILPIAVTIWLVWSVIGIIDGWVLPFVPERYNPVVLIKQHFDVTVDIRGVGVVFFLMFTLIVGWLAKGLLGRSIIRWTEGVVTQMPVVRSVYGGMKQIAETVLASGSTSFDKACLVEYPRRNIWAIAFISTNAKGEIAAKGDDEMISVFLPTTPNPTSGFLLFVPKRDVKVLDMTVEDAAKLVISAGLVYPDTDPKKVREQAWIKSI</sequence>
<dbReference type="STRING" id="398580.Dshi_1546"/>
<keyword evidence="1" id="KW-1133">Transmembrane helix</keyword>
<evidence type="ECO:0000313" key="3">
    <source>
        <dbReference type="Proteomes" id="UP000006833"/>
    </source>
</evidence>
<keyword evidence="1" id="KW-0472">Membrane</keyword>
<proteinExistence type="predicted"/>
<dbReference type="OrthoDB" id="9780267at2"/>
<dbReference type="AlphaFoldDB" id="A8LK89"/>
<feature type="transmembrane region" description="Helical" evidence="1">
    <location>
        <begin position="110"/>
        <end position="129"/>
    </location>
</feature>
<dbReference type="HOGENOM" id="CLU_068050_1_1_5"/>
<evidence type="ECO:0008006" key="4">
    <source>
        <dbReference type="Google" id="ProtNLM"/>
    </source>
</evidence>
<evidence type="ECO:0000313" key="2">
    <source>
        <dbReference type="EMBL" id="ABV93288.1"/>
    </source>
</evidence>
<keyword evidence="1" id="KW-0812">Transmembrane</keyword>
<dbReference type="Proteomes" id="UP000006833">
    <property type="component" value="Chromosome"/>
</dbReference>
<dbReference type="InterPro" id="IPR007462">
    <property type="entry name" value="COV1-like"/>
</dbReference>
<organism evidence="2 3">
    <name type="scientific">Dinoroseobacter shibae (strain DSM 16493 / NCIMB 14021 / DFL 12)</name>
    <dbReference type="NCBI Taxonomy" id="398580"/>
    <lineage>
        <taxon>Bacteria</taxon>
        <taxon>Pseudomonadati</taxon>
        <taxon>Pseudomonadota</taxon>
        <taxon>Alphaproteobacteria</taxon>
        <taxon>Rhodobacterales</taxon>
        <taxon>Roseobacteraceae</taxon>
        <taxon>Dinoroseobacter</taxon>
    </lineage>
</organism>
<dbReference type="KEGG" id="dsh:Dshi_1546"/>
<protein>
    <recommendedName>
        <fullName evidence="4">DUF502 domain-containing protein</fullName>
    </recommendedName>
</protein>
<dbReference type="PANTHER" id="PTHR31876">
    <property type="entry name" value="COV-LIKE PROTEIN 1"/>
    <property type="match status" value="1"/>
</dbReference>
<name>A8LK89_DINSH</name>
<reference evidence="3" key="1">
    <citation type="journal article" date="2010" name="ISME J.">
        <title>The complete genome sequence of the algal symbiont Dinoroseobacter shibae: a hitchhiker's guide to life in the sea.</title>
        <authorList>
            <person name="Wagner-Dobler I."/>
            <person name="Ballhausen B."/>
            <person name="Berger M."/>
            <person name="Brinkhoff T."/>
            <person name="Buchholz I."/>
            <person name="Bunk B."/>
            <person name="Cypionka H."/>
            <person name="Daniel R."/>
            <person name="Drepper T."/>
            <person name="Gerdts G."/>
            <person name="Hahnke S."/>
            <person name="Han C."/>
            <person name="Jahn D."/>
            <person name="Kalhoefer D."/>
            <person name="Kiss H."/>
            <person name="Klenk H.P."/>
            <person name="Kyrpides N."/>
            <person name="Liebl W."/>
            <person name="Liesegang H."/>
            <person name="Meincke L."/>
            <person name="Pati A."/>
            <person name="Petersen J."/>
            <person name="Piekarski T."/>
            <person name="Pommerenke C."/>
            <person name="Pradella S."/>
            <person name="Pukall R."/>
            <person name="Rabus R."/>
            <person name="Stackebrandt E."/>
            <person name="Thole S."/>
            <person name="Thompson L."/>
            <person name="Tielen P."/>
            <person name="Tomasch J."/>
            <person name="von Jan M."/>
            <person name="Wanphrut N."/>
            <person name="Wichels A."/>
            <person name="Zech H."/>
            <person name="Simon M."/>
        </authorList>
    </citation>
    <scope>NUCLEOTIDE SEQUENCE [LARGE SCALE GENOMIC DNA]</scope>
    <source>
        <strain evidence="3">DSM 16493 / NCIMB 14021 / DFL 12</strain>
    </source>
</reference>
<dbReference type="PANTHER" id="PTHR31876:SF26">
    <property type="entry name" value="PROTEIN LIKE COV 2"/>
    <property type="match status" value="1"/>
</dbReference>
<dbReference type="EMBL" id="CP000830">
    <property type="protein sequence ID" value="ABV93288.1"/>
    <property type="molecule type" value="Genomic_DNA"/>
</dbReference>
<dbReference type="eggNOG" id="COG2928">
    <property type="taxonomic scope" value="Bacteria"/>
</dbReference>